<feature type="region of interest" description="Disordered" evidence="5">
    <location>
        <begin position="42"/>
        <end position="109"/>
    </location>
</feature>
<evidence type="ECO:0000256" key="3">
    <source>
        <dbReference type="PROSITE-ProRule" id="PRU00708"/>
    </source>
</evidence>
<feature type="region of interest" description="Disordered" evidence="5">
    <location>
        <begin position="396"/>
        <end position="421"/>
    </location>
</feature>
<evidence type="ECO:0000256" key="2">
    <source>
        <dbReference type="ARBA" id="ARBA00023163"/>
    </source>
</evidence>
<name>A0A5C7IYC5_9ROSI</name>
<dbReference type="PROSITE" id="PS50985">
    <property type="entry name" value="GRAS"/>
    <property type="match status" value="2"/>
</dbReference>
<dbReference type="OrthoDB" id="47276at2759"/>
<accession>A0A5C7IYC5</accession>
<feature type="repeat" description="PPR" evidence="3">
    <location>
        <begin position="814"/>
        <end position="849"/>
    </location>
</feature>
<dbReference type="InterPro" id="IPR005202">
    <property type="entry name" value="TF_GRAS"/>
</dbReference>
<feature type="compositionally biased region" description="Polar residues" evidence="5">
    <location>
        <begin position="59"/>
        <end position="69"/>
    </location>
</feature>
<feature type="region of interest" description="Leucine repeat II (LRII)" evidence="4">
    <location>
        <begin position="587"/>
        <end position="619"/>
    </location>
</feature>
<feature type="region of interest" description="VHIID" evidence="4">
    <location>
        <begin position="506"/>
        <end position="571"/>
    </location>
</feature>
<keyword evidence="1" id="KW-0805">Transcription regulation</keyword>
<dbReference type="InterPro" id="IPR002885">
    <property type="entry name" value="PPR_rpt"/>
</dbReference>
<evidence type="ECO:0000256" key="1">
    <source>
        <dbReference type="ARBA" id="ARBA00023015"/>
    </source>
</evidence>
<evidence type="ECO:0000256" key="4">
    <source>
        <dbReference type="PROSITE-ProRule" id="PRU01191"/>
    </source>
</evidence>
<gene>
    <name evidence="6" type="ORF">EZV62_002707</name>
</gene>
<dbReference type="PANTHER" id="PTHR31636">
    <property type="entry name" value="OSJNBA0084A10.13 PROTEIN-RELATED"/>
    <property type="match status" value="1"/>
</dbReference>
<evidence type="ECO:0000256" key="5">
    <source>
        <dbReference type="SAM" id="MobiDB-lite"/>
    </source>
</evidence>
<keyword evidence="7" id="KW-1185">Reference proteome</keyword>
<protein>
    <submittedName>
        <fullName evidence="6">Uncharacterized protein</fullName>
    </submittedName>
</protein>
<feature type="short sequence motif" description="VHIID" evidence="4">
    <location>
        <begin position="537"/>
        <end position="541"/>
    </location>
</feature>
<evidence type="ECO:0000313" key="7">
    <source>
        <dbReference type="Proteomes" id="UP000323000"/>
    </source>
</evidence>
<comment type="caution">
    <text evidence="6">The sequence shown here is derived from an EMBL/GenBank/DDBJ whole genome shotgun (WGS) entry which is preliminary data.</text>
</comment>
<proteinExistence type="inferred from homology"/>
<dbReference type="EMBL" id="VAHF01000001">
    <property type="protein sequence ID" value="TXG74128.1"/>
    <property type="molecule type" value="Genomic_DNA"/>
</dbReference>
<organism evidence="6 7">
    <name type="scientific">Acer yangbiense</name>
    <dbReference type="NCBI Taxonomy" id="1000413"/>
    <lineage>
        <taxon>Eukaryota</taxon>
        <taxon>Viridiplantae</taxon>
        <taxon>Streptophyta</taxon>
        <taxon>Embryophyta</taxon>
        <taxon>Tracheophyta</taxon>
        <taxon>Spermatophyta</taxon>
        <taxon>Magnoliopsida</taxon>
        <taxon>eudicotyledons</taxon>
        <taxon>Gunneridae</taxon>
        <taxon>Pentapetalae</taxon>
        <taxon>rosids</taxon>
        <taxon>malvids</taxon>
        <taxon>Sapindales</taxon>
        <taxon>Sapindaceae</taxon>
        <taxon>Hippocastanoideae</taxon>
        <taxon>Acereae</taxon>
        <taxon>Acer</taxon>
    </lineage>
</organism>
<feature type="region of interest" description="SAW" evidence="4">
    <location>
        <begin position="726"/>
        <end position="801"/>
    </location>
</feature>
<dbReference type="AlphaFoldDB" id="A0A5C7IYC5"/>
<evidence type="ECO:0000313" key="6">
    <source>
        <dbReference type="EMBL" id="TXG74128.1"/>
    </source>
</evidence>
<feature type="region of interest" description="Disordered" evidence="5">
    <location>
        <begin position="320"/>
        <end position="357"/>
    </location>
</feature>
<sequence>MDPNNSTGFSDFDDETLLAYSNQFSNYIENGSKFSIPSPDLYLLDVPYNPPDPDPGVITTPSSTLSQDFDSFVGSSSVSPDGSSFAPSTGWSPEGGEASSPSDDGESSDPVLKYISQMLLEEDMDDKPSMFYDPLTLQATEKSLFDVLGEQHRNNPSPHSQPQFFPSPINGVPESYLNFSSGSIDFNESSGAFTGTYGGTGSDFVGAHGDAGELNPLLLQSPLPGNHHFQSNSQQPTSRFSVNLPEGVTNIGDGSMSSSVNELLAQNMFSDRESILQFNRGLEEASKFLPTSNQLVVDVESYNFSKERKEETSMVAVKVEKDERENSPDRLRGRKNHEREEDLDLEEERSNKQSAVTVEEVELSDMFDKVLLISTDSKGQPNMCPAEVPVEAVQTGESNSLQLNGKSNGGKSRGKKQGKKKTETVDLRTLLILCAQAVSTNDCRTANELLKQIRQHSSPTGDGSQRLAHFFANGLEARMAGNGMGNKTFFTSFAQKSTTADILKCYKVYLQACPFTKFSIFFANKMILNMAEKSKTLHIVDFGILYGFQWPVLIQLLSMLPDGPPKLRITGIEYPQPGFRPTERIEETGRRLEKYCERFNVPFEYNGIASQNWETIRIEDLKIKTGEVLAVNCLFRFKNLLDETVEVDCPRNAVLGLIRKMKPDIFVNGIVNGAYNAPFFVTRFREALFHFSSLFDMFDTTIPRENQERLTFEKEFYGREVINTIASEGLERVERPETYKQWQVRTMRAGFKQLPLDQEMKKKLGTKLKAWYHKDFVIDEDKHWMLQGWKGRIVYASSCWITCSGPYRHSVQISIQLKASMISGLSENGVHGKEALELFEEMLAEGTKPDYVRLRYLLDETIVPNNPRDSVLNLFKRINPNVFIHGIINGDYNAPFFMSWFRETLFYFSAVFDMFEANASRGETMLLLEEDVYVGEIMNAIARK</sequence>
<comment type="caution">
    <text evidence="4">Lacks conserved residue(s) required for the propagation of feature annotation.</text>
</comment>
<comment type="similarity">
    <text evidence="4">Belongs to the GRAS family.</text>
</comment>
<keyword evidence="2" id="KW-0804">Transcription</keyword>
<dbReference type="NCBIfam" id="TIGR00756">
    <property type="entry name" value="PPR"/>
    <property type="match status" value="1"/>
</dbReference>
<reference evidence="7" key="1">
    <citation type="journal article" date="2019" name="Gigascience">
        <title>De novo genome assembly of the endangered Acer yangbiense, a plant species with extremely small populations endemic to Yunnan Province, China.</title>
        <authorList>
            <person name="Yang J."/>
            <person name="Wariss H.M."/>
            <person name="Tao L."/>
            <person name="Zhang R."/>
            <person name="Yun Q."/>
            <person name="Hollingsworth P."/>
            <person name="Dao Z."/>
            <person name="Luo G."/>
            <person name="Guo H."/>
            <person name="Ma Y."/>
            <person name="Sun W."/>
        </authorList>
    </citation>
    <scope>NUCLEOTIDE SEQUENCE [LARGE SCALE GENOMIC DNA]</scope>
    <source>
        <strain evidence="7">cv. Malutang</strain>
    </source>
</reference>
<feature type="region of interest" description="SAW" evidence="4">
    <location>
        <begin position="942"/>
        <end position="944"/>
    </location>
</feature>
<dbReference type="PROSITE" id="PS51375">
    <property type="entry name" value="PPR"/>
    <property type="match status" value="1"/>
</dbReference>
<feature type="compositionally biased region" description="Low complexity" evidence="5">
    <location>
        <begin position="70"/>
        <end position="102"/>
    </location>
</feature>
<dbReference type="Pfam" id="PF03514">
    <property type="entry name" value="GRAS"/>
    <property type="match status" value="2"/>
</dbReference>
<dbReference type="Proteomes" id="UP000323000">
    <property type="component" value="Chromosome 1"/>
</dbReference>
<feature type="compositionally biased region" description="Basic and acidic residues" evidence="5">
    <location>
        <begin position="320"/>
        <end position="331"/>
    </location>
</feature>